<keyword evidence="1" id="KW-1133">Transmembrane helix</keyword>
<reference evidence="2 3" key="1">
    <citation type="journal article" date="2019" name="Sci. Rep.">
        <title>Comparative genomics of chytrid fungi reveal insights into the obligate biotrophic and pathogenic lifestyle of Synchytrium endobioticum.</title>
        <authorList>
            <person name="van de Vossenberg B.T.L.H."/>
            <person name="Warris S."/>
            <person name="Nguyen H.D.T."/>
            <person name="van Gent-Pelzer M.P.E."/>
            <person name="Joly D.L."/>
            <person name="van de Geest H.C."/>
            <person name="Bonants P.J.M."/>
            <person name="Smith D.S."/>
            <person name="Levesque C.A."/>
            <person name="van der Lee T.A.J."/>
        </authorList>
    </citation>
    <scope>NUCLEOTIDE SEQUENCE [LARGE SCALE GENOMIC DNA]</scope>
    <source>
        <strain evidence="2 3">MB42</strain>
    </source>
</reference>
<dbReference type="AlphaFoldDB" id="A0A507DQG9"/>
<protein>
    <submittedName>
        <fullName evidence="2">Uncharacterized protein</fullName>
    </submittedName>
</protein>
<keyword evidence="3" id="KW-1185">Reference proteome</keyword>
<feature type="transmembrane region" description="Helical" evidence="1">
    <location>
        <begin position="12"/>
        <end position="35"/>
    </location>
</feature>
<evidence type="ECO:0000256" key="1">
    <source>
        <dbReference type="SAM" id="Phobius"/>
    </source>
</evidence>
<feature type="transmembrane region" description="Helical" evidence="1">
    <location>
        <begin position="121"/>
        <end position="140"/>
    </location>
</feature>
<keyword evidence="1" id="KW-0812">Transmembrane</keyword>
<dbReference type="VEuPathDB" id="FungiDB:SeMB42_g00634"/>
<comment type="caution">
    <text evidence="2">The sequence shown here is derived from an EMBL/GenBank/DDBJ whole genome shotgun (WGS) entry which is preliminary data.</text>
</comment>
<feature type="transmembrane region" description="Helical" evidence="1">
    <location>
        <begin position="91"/>
        <end position="115"/>
    </location>
</feature>
<gene>
    <name evidence="2" type="ORF">SeMB42_g00634</name>
</gene>
<keyword evidence="1" id="KW-0472">Membrane</keyword>
<evidence type="ECO:0000313" key="2">
    <source>
        <dbReference type="EMBL" id="TPX53641.1"/>
    </source>
</evidence>
<feature type="transmembrane region" description="Helical" evidence="1">
    <location>
        <begin position="67"/>
        <end position="84"/>
    </location>
</feature>
<dbReference type="Proteomes" id="UP000317494">
    <property type="component" value="Unassembled WGS sequence"/>
</dbReference>
<proteinExistence type="predicted"/>
<name>A0A507DQG9_9FUNG</name>
<sequence length="190" mass="20983">MGAEEHITRAGILVASGLHIFMGGSILLMGSLFTLDANIILQHPKMIKLCDALALENTPALAHNETLGFRLLGPAVATLGYYYIRAGIERNILFIQATLSGRVAYALAILTLVGIRKLPSWTIVVALYEVLGATASYFTLPQNAVKDVKNSHKKDLSLDCCMVRRSYELVWLQRERGGRSFDSRIICHRP</sequence>
<evidence type="ECO:0000313" key="3">
    <source>
        <dbReference type="Proteomes" id="UP000317494"/>
    </source>
</evidence>
<organism evidence="2 3">
    <name type="scientific">Synchytrium endobioticum</name>
    <dbReference type="NCBI Taxonomy" id="286115"/>
    <lineage>
        <taxon>Eukaryota</taxon>
        <taxon>Fungi</taxon>
        <taxon>Fungi incertae sedis</taxon>
        <taxon>Chytridiomycota</taxon>
        <taxon>Chytridiomycota incertae sedis</taxon>
        <taxon>Chytridiomycetes</taxon>
        <taxon>Synchytriales</taxon>
        <taxon>Synchytriaceae</taxon>
        <taxon>Synchytrium</taxon>
    </lineage>
</organism>
<dbReference type="EMBL" id="QEAN01000013">
    <property type="protein sequence ID" value="TPX53641.1"/>
    <property type="molecule type" value="Genomic_DNA"/>
</dbReference>
<accession>A0A507DQG9</accession>